<organism evidence="1 2">
    <name type="scientific">Actibacterium naphthalenivorans</name>
    <dbReference type="NCBI Taxonomy" id="1614693"/>
    <lineage>
        <taxon>Bacteria</taxon>
        <taxon>Pseudomonadati</taxon>
        <taxon>Pseudomonadota</taxon>
        <taxon>Alphaproteobacteria</taxon>
        <taxon>Rhodobacterales</taxon>
        <taxon>Roseobacteraceae</taxon>
        <taxon>Actibacterium</taxon>
    </lineage>
</organism>
<sequence>MDETTQMQLPLVQAAQAQKHVTVNEALMRLDGLVQLRLQSLDQTVPPVTAAEGDCHAVAANAVNEWAGHDGEVAIFAGGGWVFAMPRAGWRGWDIVGGAELVFDGAAWVGGVAAISASGAAMRFHVLEFDHVISAGVSNTTVELIPSHAMVFGVTARVVSDITGTLASWRLGAGGADNRFGSGLGLGQGSYAQGVLGAPLTGYAPQPLELTAEGGDFAGGTVRLAVHYCELTLPS</sequence>
<protein>
    <submittedName>
        <fullName evidence="1">Uncharacterized protein</fullName>
    </submittedName>
</protein>
<gene>
    <name evidence="1" type="ORF">GGR17_001862</name>
</gene>
<dbReference type="Pfam" id="PF10983">
    <property type="entry name" value="DUF2793"/>
    <property type="match status" value="1"/>
</dbReference>
<dbReference type="RefSeq" id="WP_054538745.1">
    <property type="nucleotide sequence ID" value="NZ_JACIEQ010000002.1"/>
</dbReference>
<keyword evidence="2" id="KW-1185">Reference proteome</keyword>
<proteinExistence type="predicted"/>
<dbReference type="AlphaFoldDB" id="A0A840CB13"/>
<name>A0A840CB13_9RHOB</name>
<dbReference type="Proteomes" id="UP000585681">
    <property type="component" value="Unassembled WGS sequence"/>
</dbReference>
<evidence type="ECO:0000313" key="1">
    <source>
        <dbReference type="EMBL" id="MBB4022053.1"/>
    </source>
</evidence>
<reference evidence="1" key="1">
    <citation type="submission" date="2020-08" db="EMBL/GenBank/DDBJ databases">
        <title>Genomic Encyclopedia of Type Strains, Phase IV (KMG-IV): sequencing the most valuable type-strain genomes for metagenomic binning, comparative biology and taxonomic classification.</title>
        <authorList>
            <person name="Goeker M."/>
        </authorList>
    </citation>
    <scope>NUCLEOTIDE SEQUENCE [LARGE SCALE GENOMIC DNA]</scope>
    <source>
        <strain evidence="1">DSM 105040</strain>
    </source>
</reference>
<dbReference type="InterPro" id="IPR021251">
    <property type="entry name" value="DUF2793"/>
</dbReference>
<comment type="caution">
    <text evidence="1">The sequence shown here is derived from an EMBL/GenBank/DDBJ whole genome shotgun (WGS) entry which is preliminary data.</text>
</comment>
<accession>A0A840CB13</accession>
<evidence type="ECO:0000313" key="2">
    <source>
        <dbReference type="Proteomes" id="UP000585681"/>
    </source>
</evidence>
<dbReference type="EMBL" id="JACIEQ010000002">
    <property type="protein sequence ID" value="MBB4022053.1"/>
    <property type="molecule type" value="Genomic_DNA"/>
</dbReference>